<gene>
    <name evidence="6" type="ORF">PRZ01_03575</name>
</gene>
<sequence length="288" mass="31076">MQGEIVTTVLLPAILAFIMFSLGLGLTLGDFRRIIVQPRALLVGVFCHFVLLPVVCYLMVTAFGVTGAFAVGFMIIASCPTGSTSNMLTYLARGDVALAVSFTAVASVMTMFTLPFIVAWSLNTFMGTQQTVQVPVSMMMGQIFMLLAVPVATGMVVRHVWPEGTKRREPVATRIATVLFIIILVLAIAKNWTLLRDNFTTLAPFAVGLNLVMLAIGFLVAWIARLSRKQSVTLGIETAMQNATLALVISSTVLKQDAMAVPGALYGVLMYAGGLLFAALMRRFVNKD</sequence>
<dbReference type="RefSeq" id="WP_273595394.1">
    <property type="nucleotide sequence ID" value="NZ_JAQQXS010000003.1"/>
</dbReference>
<dbReference type="Pfam" id="PF01758">
    <property type="entry name" value="SBF"/>
    <property type="match status" value="1"/>
</dbReference>
<name>A0ABT5KMX4_9BURK</name>
<proteinExistence type="predicted"/>
<evidence type="ECO:0000256" key="4">
    <source>
        <dbReference type="ARBA" id="ARBA00023136"/>
    </source>
</evidence>
<protein>
    <submittedName>
        <fullName evidence="6">Bile acid:sodium symporter family protein</fullName>
    </submittedName>
</protein>
<feature type="transmembrane region" description="Helical" evidence="5">
    <location>
        <begin position="40"/>
        <end position="60"/>
    </location>
</feature>
<dbReference type="Proteomes" id="UP001219862">
    <property type="component" value="Unassembled WGS sequence"/>
</dbReference>
<feature type="transmembrane region" description="Helical" evidence="5">
    <location>
        <begin position="260"/>
        <end position="280"/>
    </location>
</feature>
<keyword evidence="3 5" id="KW-1133">Transmembrane helix</keyword>
<feature type="transmembrane region" description="Helical" evidence="5">
    <location>
        <begin position="96"/>
        <end position="120"/>
    </location>
</feature>
<feature type="transmembrane region" description="Helical" evidence="5">
    <location>
        <begin position="140"/>
        <end position="159"/>
    </location>
</feature>
<dbReference type="InterPro" id="IPR038770">
    <property type="entry name" value="Na+/solute_symporter_sf"/>
</dbReference>
<comment type="caution">
    <text evidence="6">The sequence shown here is derived from an EMBL/GenBank/DDBJ whole genome shotgun (WGS) entry which is preliminary data.</text>
</comment>
<accession>A0ABT5KMX4</accession>
<dbReference type="PANTHER" id="PTHR10361">
    <property type="entry name" value="SODIUM-BILE ACID COTRANSPORTER"/>
    <property type="match status" value="1"/>
</dbReference>
<feature type="transmembrane region" description="Helical" evidence="5">
    <location>
        <begin position="234"/>
        <end position="254"/>
    </location>
</feature>
<evidence type="ECO:0000256" key="2">
    <source>
        <dbReference type="ARBA" id="ARBA00022692"/>
    </source>
</evidence>
<evidence type="ECO:0000313" key="7">
    <source>
        <dbReference type="Proteomes" id="UP001219862"/>
    </source>
</evidence>
<evidence type="ECO:0000256" key="5">
    <source>
        <dbReference type="SAM" id="Phobius"/>
    </source>
</evidence>
<dbReference type="InterPro" id="IPR002657">
    <property type="entry name" value="BilAc:Na_symport/Acr3"/>
</dbReference>
<feature type="transmembrane region" description="Helical" evidence="5">
    <location>
        <begin position="66"/>
        <end position="84"/>
    </location>
</feature>
<organism evidence="6 7">
    <name type="scientific">Roseateles koreensis</name>
    <dbReference type="NCBI Taxonomy" id="2987526"/>
    <lineage>
        <taxon>Bacteria</taxon>
        <taxon>Pseudomonadati</taxon>
        <taxon>Pseudomonadota</taxon>
        <taxon>Betaproteobacteria</taxon>
        <taxon>Burkholderiales</taxon>
        <taxon>Sphaerotilaceae</taxon>
        <taxon>Roseateles</taxon>
    </lineage>
</organism>
<keyword evidence="7" id="KW-1185">Reference proteome</keyword>
<evidence type="ECO:0000256" key="1">
    <source>
        <dbReference type="ARBA" id="ARBA00004141"/>
    </source>
</evidence>
<comment type="subcellular location">
    <subcellularLocation>
        <location evidence="1">Membrane</location>
        <topology evidence="1">Multi-pass membrane protein</topology>
    </subcellularLocation>
</comment>
<evidence type="ECO:0000256" key="3">
    <source>
        <dbReference type="ARBA" id="ARBA00022989"/>
    </source>
</evidence>
<reference evidence="6 7" key="1">
    <citation type="submission" date="2022-10" db="EMBL/GenBank/DDBJ databases">
        <title>paucibacter sp. hw8 Genome sequencing.</title>
        <authorList>
            <person name="Park S."/>
        </authorList>
    </citation>
    <scope>NUCLEOTIDE SEQUENCE [LARGE SCALE GENOMIC DNA]</scope>
    <source>
        <strain evidence="7">hw8</strain>
    </source>
</reference>
<keyword evidence="2 5" id="KW-0812">Transmembrane</keyword>
<dbReference type="EMBL" id="JAQQXS010000003">
    <property type="protein sequence ID" value="MDC8784271.1"/>
    <property type="molecule type" value="Genomic_DNA"/>
</dbReference>
<feature type="transmembrane region" description="Helical" evidence="5">
    <location>
        <begin position="6"/>
        <end position="28"/>
    </location>
</feature>
<dbReference type="PANTHER" id="PTHR10361:SF24">
    <property type="entry name" value="P3 PROTEIN"/>
    <property type="match status" value="1"/>
</dbReference>
<dbReference type="Gene3D" id="1.20.1530.20">
    <property type="match status" value="1"/>
</dbReference>
<feature type="transmembrane region" description="Helical" evidence="5">
    <location>
        <begin position="171"/>
        <end position="189"/>
    </location>
</feature>
<evidence type="ECO:0000313" key="6">
    <source>
        <dbReference type="EMBL" id="MDC8784271.1"/>
    </source>
</evidence>
<feature type="transmembrane region" description="Helical" evidence="5">
    <location>
        <begin position="201"/>
        <end position="222"/>
    </location>
</feature>
<keyword evidence="4 5" id="KW-0472">Membrane</keyword>
<dbReference type="InterPro" id="IPR004710">
    <property type="entry name" value="Bilac:Na_transpt"/>
</dbReference>